<name>A0A9R0JY92_SPIOL</name>
<evidence type="ECO:0000313" key="2">
    <source>
        <dbReference type="Proteomes" id="UP000813463"/>
    </source>
</evidence>
<proteinExistence type="predicted"/>
<organism evidence="2 3">
    <name type="scientific">Spinacia oleracea</name>
    <name type="common">Spinach</name>
    <dbReference type="NCBI Taxonomy" id="3562"/>
    <lineage>
        <taxon>Eukaryota</taxon>
        <taxon>Viridiplantae</taxon>
        <taxon>Streptophyta</taxon>
        <taxon>Embryophyta</taxon>
        <taxon>Tracheophyta</taxon>
        <taxon>Spermatophyta</taxon>
        <taxon>Magnoliopsida</taxon>
        <taxon>eudicotyledons</taxon>
        <taxon>Gunneridae</taxon>
        <taxon>Pentapetalae</taxon>
        <taxon>Caryophyllales</taxon>
        <taxon>Chenopodiaceae</taxon>
        <taxon>Chenopodioideae</taxon>
        <taxon>Anserineae</taxon>
        <taxon>Spinacia</taxon>
    </lineage>
</organism>
<feature type="domain" description="Aminotransferase-like plant mobile" evidence="1">
    <location>
        <begin position="39"/>
        <end position="371"/>
    </location>
</feature>
<keyword evidence="2" id="KW-1185">Reference proteome</keyword>
<dbReference type="Pfam" id="PF10536">
    <property type="entry name" value="PMD"/>
    <property type="match status" value="1"/>
</dbReference>
<sequence length="403" mass="46575">MEVTGVVKVVGRLDTIALVRESLRKDSQTFLDHCLGLGGLFRVLSLEKHSILSHFVSKVLSYYNHTSNTFDINGHKLGITLQDVLFLAKLRIDGKPVLIQEYSSKHSATVFVDEEISDVSAAKLYKIIYNTEIEWKKRKMALLMLIARCFIMPSTDGLSMYSPFFEVLSDPDTTSATYAWGAAMLAFLQHHLEKWGQCKENKLAGNVWLLVCFFLVRIPKLWDCLGLESVRGELEARPLDEHELPMRWIIEKVATKSMDRRGSYVKKMHELFESLEDEDICWTPYASWLLPDELKQDKPFVTRLGPIFCNNFVVHHKPHIVAKQFGQVDVNLEGHKLSFFDHRIRFVNNRGSHGHNYTESYKIELLMWNQKLCFLEDESEIEENEGDRIPRRGNRCLIVEPLV</sequence>
<evidence type="ECO:0000259" key="1">
    <source>
        <dbReference type="Pfam" id="PF10536"/>
    </source>
</evidence>
<reference evidence="2" key="1">
    <citation type="journal article" date="2021" name="Nat. Commun.">
        <title>Genomic analyses provide insights into spinach domestication and the genetic basis of agronomic traits.</title>
        <authorList>
            <person name="Cai X."/>
            <person name="Sun X."/>
            <person name="Xu C."/>
            <person name="Sun H."/>
            <person name="Wang X."/>
            <person name="Ge C."/>
            <person name="Zhang Z."/>
            <person name="Wang Q."/>
            <person name="Fei Z."/>
            <person name="Jiao C."/>
            <person name="Wang Q."/>
        </authorList>
    </citation>
    <scope>NUCLEOTIDE SEQUENCE [LARGE SCALE GENOMIC DNA]</scope>
    <source>
        <strain evidence="2">cv. Varoflay</strain>
    </source>
</reference>
<dbReference type="InterPro" id="IPR019557">
    <property type="entry name" value="AminoTfrase-like_pln_mobile"/>
</dbReference>
<dbReference type="PANTHER" id="PTHR46033">
    <property type="entry name" value="PROTEIN MAIN-LIKE 2"/>
    <property type="match status" value="1"/>
</dbReference>
<dbReference type="InterPro" id="IPR044824">
    <property type="entry name" value="MAIN-like"/>
</dbReference>
<dbReference type="RefSeq" id="XP_021850905.2">
    <property type="nucleotide sequence ID" value="XM_021995213.2"/>
</dbReference>
<dbReference type="Proteomes" id="UP000813463">
    <property type="component" value="Chromosome 4"/>
</dbReference>
<reference evidence="3" key="2">
    <citation type="submission" date="2025-08" db="UniProtKB">
        <authorList>
            <consortium name="RefSeq"/>
        </authorList>
    </citation>
    <scope>IDENTIFICATION</scope>
    <source>
        <tissue evidence="3">Leaf</tissue>
    </source>
</reference>
<dbReference type="PANTHER" id="PTHR46033:SF17">
    <property type="entry name" value="AMINOTRANSFERASE-LIKE PLANT MOBILE DOMAIN-CONTAINING PROTEIN"/>
    <property type="match status" value="1"/>
</dbReference>
<gene>
    <name evidence="3" type="primary">LOC110790434</name>
</gene>
<dbReference type="GeneID" id="110790434"/>
<accession>A0A9R0JY92</accession>
<protein>
    <submittedName>
        <fullName evidence="3">Protein MAIN-LIKE 2</fullName>
    </submittedName>
</protein>
<evidence type="ECO:0000313" key="3">
    <source>
        <dbReference type="RefSeq" id="XP_021850905.2"/>
    </source>
</evidence>